<protein>
    <recommendedName>
        <fullName evidence="6">Phage holin family protein</fullName>
    </recommendedName>
</protein>
<accession>A0A5C5Q1V2</accession>
<proteinExistence type="predicted"/>
<name>A0A5C5Q1V2_9PSED</name>
<gene>
    <name evidence="3" type="ORF">FJD37_04785</name>
    <name evidence="2" type="ORF">FJD38_10515</name>
</gene>
<dbReference type="AlphaFoldDB" id="A0A5C5Q1V2"/>
<keyword evidence="1" id="KW-1133">Transmembrane helix</keyword>
<evidence type="ECO:0000313" key="5">
    <source>
        <dbReference type="Proteomes" id="UP000318428"/>
    </source>
</evidence>
<reference evidence="4 5" key="1">
    <citation type="submission" date="2019-06" db="EMBL/GenBank/DDBJ databases">
        <title>Pseudomonas bimorpha sp. nov. isolated from bovine raw milk and skim milk concentrate.</title>
        <authorList>
            <person name="Hofmann K."/>
            <person name="Huptas C."/>
            <person name="Doll E."/>
            <person name="Scherer S."/>
            <person name="Wenning M."/>
        </authorList>
    </citation>
    <scope>NUCLEOTIDE SEQUENCE [LARGE SCALE GENOMIC DNA]</scope>
    <source>
        <strain evidence="2 5">DSM 108989</strain>
        <strain evidence="3 4">DSM 108990</strain>
    </source>
</reference>
<dbReference type="Pfam" id="PF16931">
    <property type="entry name" value="Phage_holin_8"/>
    <property type="match status" value="1"/>
</dbReference>
<evidence type="ECO:0000313" key="2">
    <source>
        <dbReference type="EMBL" id="TWR89944.1"/>
    </source>
</evidence>
<keyword evidence="1" id="KW-0472">Membrane</keyword>
<evidence type="ECO:0008006" key="6">
    <source>
        <dbReference type="Google" id="ProtNLM"/>
    </source>
</evidence>
<dbReference type="Proteomes" id="UP000318428">
    <property type="component" value="Unassembled WGS sequence"/>
</dbReference>
<feature type="transmembrane region" description="Helical" evidence="1">
    <location>
        <begin position="77"/>
        <end position="95"/>
    </location>
</feature>
<dbReference type="EMBL" id="VFIO01000003">
    <property type="protein sequence ID" value="TWR89944.1"/>
    <property type="molecule type" value="Genomic_DNA"/>
</dbReference>
<organism evidence="3 4">
    <name type="scientific">Pseudomonas saxonica</name>
    <dbReference type="NCBI Taxonomy" id="2600598"/>
    <lineage>
        <taxon>Bacteria</taxon>
        <taxon>Pseudomonadati</taxon>
        <taxon>Pseudomonadota</taxon>
        <taxon>Gammaproteobacteria</taxon>
        <taxon>Pseudomonadales</taxon>
        <taxon>Pseudomonadaceae</taxon>
        <taxon>Pseudomonas</taxon>
    </lineage>
</organism>
<feature type="transmembrane region" description="Helical" evidence="1">
    <location>
        <begin position="53"/>
        <end position="71"/>
    </location>
</feature>
<dbReference type="OrthoDB" id="6694073at2"/>
<evidence type="ECO:0000313" key="3">
    <source>
        <dbReference type="EMBL" id="TWR98288.1"/>
    </source>
</evidence>
<evidence type="ECO:0000256" key="1">
    <source>
        <dbReference type="SAM" id="Phobius"/>
    </source>
</evidence>
<comment type="caution">
    <text evidence="3">The sequence shown here is derived from an EMBL/GenBank/DDBJ whole genome shotgun (WGS) entry which is preliminary data.</text>
</comment>
<keyword evidence="1" id="KW-0812">Transmembrane</keyword>
<dbReference type="EMBL" id="VFIP01000006">
    <property type="protein sequence ID" value="TWR98288.1"/>
    <property type="molecule type" value="Genomic_DNA"/>
</dbReference>
<dbReference type="RefSeq" id="WP_122781892.1">
    <property type="nucleotide sequence ID" value="NZ_CP142033.1"/>
</dbReference>
<keyword evidence="5" id="KW-1185">Reference proteome</keyword>
<dbReference type="InterPro" id="IPR032637">
    <property type="entry name" value="Phage_holin-like"/>
</dbReference>
<sequence>MTIEIVDLTHHWLLDATLSIFVTIIDNEVIFGACLGAWVAAGTRRGMKAWQQLGSFLLSACVGYLFTPVVLPHLTGFSAGATAFFCALVVIPISIKIMKWVIVTDISDILRRFKGPK</sequence>
<dbReference type="Proteomes" id="UP000317901">
    <property type="component" value="Unassembled WGS sequence"/>
</dbReference>
<evidence type="ECO:0000313" key="4">
    <source>
        <dbReference type="Proteomes" id="UP000317901"/>
    </source>
</evidence>
<feature type="transmembrane region" description="Helical" evidence="1">
    <location>
        <begin position="20"/>
        <end position="41"/>
    </location>
</feature>